<protein>
    <submittedName>
        <fullName evidence="2">Uncharacterized protein</fullName>
    </submittedName>
</protein>
<dbReference type="Proteomes" id="UP000188298">
    <property type="component" value="Chromosome"/>
</dbReference>
<proteinExistence type="predicted"/>
<evidence type="ECO:0000256" key="1">
    <source>
        <dbReference type="SAM" id="Coils"/>
    </source>
</evidence>
<evidence type="ECO:0000313" key="2">
    <source>
        <dbReference type="EMBL" id="AQQ59372.1"/>
    </source>
</evidence>
<evidence type="ECO:0000313" key="3">
    <source>
        <dbReference type="Proteomes" id="UP000188298"/>
    </source>
</evidence>
<keyword evidence="1" id="KW-0175">Coiled coil</keyword>
<dbReference type="RefSeq" id="WP_077388416.1">
    <property type="nucleotide sequence ID" value="NZ_CP019645.1"/>
</dbReference>
<dbReference type="AlphaFoldDB" id="A0A1Q2LHB8"/>
<dbReference type="KEGG" id="hbl:XJ32_03900"/>
<feature type="coiled-coil region" evidence="1">
    <location>
        <begin position="36"/>
        <end position="71"/>
    </location>
</feature>
<accession>A0A1Q2LHB8</accession>
<gene>
    <name evidence="2" type="ORF">XJ32_03900</name>
</gene>
<dbReference type="EMBL" id="CP019645">
    <property type="protein sequence ID" value="AQQ59372.1"/>
    <property type="molecule type" value="Genomic_DNA"/>
</dbReference>
<reference evidence="2 3" key="1">
    <citation type="submission" date="2017-02" db="EMBL/GenBank/DDBJ databases">
        <title>Whole genome sequencing of Helicobacter bilis strain AAQJH.</title>
        <authorList>
            <person name="Conlan S."/>
            <person name="Thomas P.J."/>
            <person name="Mullikin J."/>
            <person name="Palmore T.N."/>
            <person name="Frank K.M."/>
            <person name="Segre J.A."/>
        </authorList>
    </citation>
    <scope>NUCLEOTIDE SEQUENCE [LARGE SCALE GENOMIC DNA]</scope>
    <source>
        <strain evidence="2 3">AAQJH</strain>
    </source>
</reference>
<name>A0A1Q2LHB8_9HELI</name>
<organism evidence="2 3">
    <name type="scientific">Helicobacter bilis</name>
    <dbReference type="NCBI Taxonomy" id="37372"/>
    <lineage>
        <taxon>Bacteria</taxon>
        <taxon>Pseudomonadati</taxon>
        <taxon>Campylobacterota</taxon>
        <taxon>Epsilonproteobacteria</taxon>
        <taxon>Campylobacterales</taxon>
        <taxon>Helicobacteraceae</taxon>
        <taxon>Helicobacter</taxon>
    </lineage>
</organism>
<sequence>MALPLITLLGSMGTGQGLAWTTAAGVAGGMAVNSLTKDKEAEAKKQEKALKEQQQNDNEAFQNALNDEANQQEFLNAMQNNKSLQESYNNSLNATQNTPKEENEVEATTKTLAPKFYRNTGISYFDNKEHLSLADAFLAKELGINLSYVNMDLNANVKKTDIGKAKNELAGLFADSKSLLDGVSHYEKTYLEQDGNTFLNSHAMAGLGRKINDVTNGFINLSNNANEKILSRNKMDAYTLASLMNGGAGKRTNQNINDAKAVIDNTWKGRENYYAGVVSGLENGINFMNEKMSYMQNAGIPVSQSDSLKMYLLNELKKDLNTAQGKQPLSDSFERNRKALGILNEKGDAGINEAMRLIQAK</sequence>